<gene>
    <name evidence="2" type="ORF">INT46_002885</name>
</gene>
<dbReference type="InterPro" id="IPR036397">
    <property type="entry name" value="RNaseH_sf"/>
</dbReference>
<organism evidence="2 3">
    <name type="scientific">Mucor plumbeus</name>
    <dbReference type="NCBI Taxonomy" id="97098"/>
    <lineage>
        <taxon>Eukaryota</taxon>
        <taxon>Fungi</taxon>
        <taxon>Fungi incertae sedis</taxon>
        <taxon>Mucoromycota</taxon>
        <taxon>Mucoromycotina</taxon>
        <taxon>Mucoromycetes</taxon>
        <taxon>Mucorales</taxon>
        <taxon>Mucorineae</taxon>
        <taxon>Mucoraceae</taxon>
        <taxon>Mucor</taxon>
    </lineage>
</organism>
<dbReference type="GO" id="GO:0003676">
    <property type="term" value="F:nucleic acid binding"/>
    <property type="evidence" value="ECO:0007669"/>
    <property type="project" value="InterPro"/>
</dbReference>
<dbReference type="EMBL" id="JAEPRC010000282">
    <property type="protein sequence ID" value="KAG2201510.1"/>
    <property type="molecule type" value="Genomic_DNA"/>
</dbReference>
<reference evidence="2" key="1">
    <citation type="submission" date="2020-12" db="EMBL/GenBank/DDBJ databases">
        <title>Metabolic potential, ecology and presence of endohyphal bacteria is reflected in genomic diversity of Mucoromycotina.</title>
        <authorList>
            <person name="Muszewska A."/>
            <person name="Okrasinska A."/>
            <person name="Steczkiewicz K."/>
            <person name="Drgas O."/>
            <person name="Orlowska M."/>
            <person name="Perlinska-Lenart U."/>
            <person name="Aleksandrzak-Piekarczyk T."/>
            <person name="Szatraj K."/>
            <person name="Zielenkiewicz U."/>
            <person name="Pilsyk S."/>
            <person name="Malc E."/>
            <person name="Mieczkowski P."/>
            <person name="Kruszewska J.S."/>
            <person name="Biernat P."/>
            <person name="Pawlowska J."/>
        </authorList>
    </citation>
    <scope>NUCLEOTIDE SEQUENCE</scope>
    <source>
        <strain evidence="2">CBS 226.32</strain>
    </source>
</reference>
<accession>A0A8H7R0X8</accession>
<dbReference type="InterPro" id="IPR052338">
    <property type="entry name" value="Transposase_5"/>
</dbReference>
<dbReference type="Gene3D" id="3.30.420.10">
    <property type="entry name" value="Ribonuclease H-like superfamily/Ribonuclease H"/>
    <property type="match status" value="1"/>
</dbReference>
<protein>
    <recommendedName>
        <fullName evidence="1">Tc1-like transposase DDE domain-containing protein</fullName>
    </recommendedName>
</protein>
<sequence>MKLSAIFYLTQLGFSQYDISNMIDMKRTTVEGAINKVATTVITLTGKSMGRPSSFDDYTKRHLQRIIRSYLFQTIETLQGQLHSMSKDVSRTTRASLSSLMIKKKIRLERAIAHVGWTEKQWEQVVWSDESRFRVFGYDGKPKVLRKQGERYESCHLLRTVKYGGGTLMVWSCFWAGGNDPLVLVDGNMNHDSYVNCLSQQFLPWYYYKLPHLEDWRYIFQEDNAPCHTCGYAKWWKNSHWLDVFTDWPAQSPDLNPIKYVWSELARQLRSRRPDIKNTEDLRLTLNEIWEELAPEFAKTLVSSMSKRGAREL</sequence>
<keyword evidence="3" id="KW-1185">Reference proteome</keyword>
<dbReference type="Proteomes" id="UP000650833">
    <property type="component" value="Unassembled WGS sequence"/>
</dbReference>
<evidence type="ECO:0000313" key="3">
    <source>
        <dbReference type="Proteomes" id="UP000650833"/>
    </source>
</evidence>
<feature type="domain" description="Tc1-like transposase DDE" evidence="1">
    <location>
        <begin position="124"/>
        <end position="282"/>
    </location>
</feature>
<dbReference type="AlphaFoldDB" id="A0A8H7R0X8"/>
<dbReference type="OrthoDB" id="25402at2759"/>
<evidence type="ECO:0000313" key="2">
    <source>
        <dbReference type="EMBL" id="KAG2201510.1"/>
    </source>
</evidence>
<dbReference type="PANTHER" id="PTHR23022">
    <property type="entry name" value="TRANSPOSABLE ELEMENT-RELATED"/>
    <property type="match status" value="1"/>
</dbReference>
<evidence type="ECO:0000259" key="1">
    <source>
        <dbReference type="Pfam" id="PF13358"/>
    </source>
</evidence>
<comment type="caution">
    <text evidence="2">The sequence shown here is derived from an EMBL/GenBank/DDBJ whole genome shotgun (WGS) entry which is preliminary data.</text>
</comment>
<proteinExistence type="predicted"/>
<dbReference type="PANTHER" id="PTHR23022:SF135">
    <property type="entry name" value="SI:DKEY-77F5.3"/>
    <property type="match status" value="1"/>
</dbReference>
<name>A0A8H7R0X8_9FUNG</name>
<dbReference type="InterPro" id="IPR038717">
    <property type="entry name" value="Tc1-like_DDE_dom"/>
</dbReference>
<dbReference type="Pfam" id="PF13358">
    <property type="entry name" value="DDE_3"/>
    <property type="match status" value="1"/>
</dbReference>